<dbReference type="Pfam" id="PF13561">
    <property type="entry name" value="adh_short_C2"/>
    <property type="match status" value="1"/>
</dbReference>
<dbReference type="PANTHER" id="PTHR42760">
    <property type="entry name" value="SHORT-CHAIN DEHYDROGENASES/REDUCTASES FAMILY MEMBER"/>
    <property type="match status" value="1"/>
</dbReference>
<dbReference type="Proteomes" id="UP000218323">
    <property type="component" value="Unassembled WGS sequence"/>
</dbReference>
<proteinExistence type="inferred from homology"/>
<dbReference type="FunFam" id="3.40.50.720:FF:000084">
    <property type="entry name" value="Short-chain dehydrogenase reductase"/>
    <property type="match status" value="1"/>
</dbReference>
<dbReference type="PRINTS" id="PR00081">
    <property type="entry name" value="GDHRDH"/>
</dbReference>
<dbReference type="InterPro" id="IPR002347">
    <property type="entry name" value="SDR_fam"/>
</dbReference>
<keyword evidence="3" id="KW-1185">Reference proteome</keyword>
<dbReference type="PROSITE" id="PS00061">
    <property type="entry name" value="ADH_SHORT"/>
    <property type="match status" value="1"/>
</dbReference>
<reference evidence="2 3" key="1">
    <citation type="submission" date="2017-09" db="EMBL/GenBank/DDBJ databases">
        <title>Sphingomonas adhaesiva DSM 7418, whole genome shotgun sequence.</title>
        <authorList>
            <person name="Feng G."/>
            <person name="Zhu H."/>
        </authorList>
    </citation>
    <scope>NUCLEOTIDE SEQUENCE [LARGE SCALE GENOMIC DNA]</scope>
    <source>
        <strain evidence="2 3">DSM 7418</strain>
    </source>
</reference>
<dbReference type="AlphaFoldDB" id="A0A2A4ICE6"/>
<comment type="similarity">
    <text evidence="1">Belongs to the short-chain dehydrogenases/reductases (SDR) family.</text>
</comment>
<dbReference type="RefSeq" id="WP_083956736.1">
    <property type="nucleotide sequence ID" value="NZ_JBHIWA010000015.1"/>
</dbReference>
<organism evidence="2 3">
    <name type="scientific">Sphingomonas adhaesiva</name>
    <dbReference type="NCBI Taxonomy" id="28212"/>
    <lineage>
        <taxon>Bacteria</taxon>
        <taxon>Pseudomonadati</taxon>
        <taxon>Pseudomonadota</taxon>
        <taxon>Alphaproteobacteria</taxon>
        <taxon>Sphingomonadales</taxon>
        <taxon>Sphingomonadaceae</taxon>
        <taxon>Sphingomonas</taxon>
    </lineage>
</organism>
<dbReference type="SUPFAM" id="SSF51735">
    <property type="entry name" value="NAD(P)-binding Rossmann-fold domains"/>
    <property type="match status" value="1"/>
</dbReference>
<name>A0A2A4ICE6_9SPHN</name>
<dbReference type="InterPro" id="IPR020904">
    <property type="entry name" value="Sc_DH/Rdtase_CS"/>
</dbReference>
<dbReference type="GO" id="GO:0016616">
    <property type="term" value="F:oxidoreductase activity, acting on the CH-OH group of donors, NAD or NADP as acceptor"/>
    <property type="evidence" value="ECO:0007669"/>
    <property type="project" value="TreeGrafter"/>
</dbReference>
<dbReference type="EMBL" id="NWVC01000001">
    <property type="protein sequence ID" value="PCG15808.1"/>
    <property type="molecule type" value="Genomic_DNA"/>
</dbReference>
<gene>
    <name evidence="2" type="ORF">COA07_02205</name>
</gene>
<dbReference type="PRINTS" id="PR00080">
    <property type="entry name" value="SDRFAMILY"/>
</dbReference>
<protein>
    <submittedName>
        <fullName evidence="2">Cyclopentanol dehydrogenase</fullName>
    </submittedName>
</protein>
<evidence type="ECO:0000256" key="1">
    <source>
        <dbReference type="ARBA" id="ARBA00006484"/>
    </source>
</evidence>
<evidence type="ECO:0000313" key="3">
    <source>
        <dbReference type="Proteomes" id="UP000218323"/>
    </source>
</evidence>
<dbReference type="Gene3D" id="3.40.50.720">
    <property type="entry name" value="NAD(P)-binding Rossmann-like Domain"/>
    <property type="match status" value="1"/>
</dbReference>
<sequence length="288" mass="29804">MGVRAAVFWHRTLFRNQYRRIPVTPAPFSLDGKLALVTGAGSGIGAETARQFAALGARVLAADIDPDTAAATVNAIGGGAEAVALDVASADDWSRVYSTIERDHGRLHVLVNNAGIMMSARFEAAPLATLHRQQAINVDSLYAGMQGALPLLRAARAAGAETTAIINVSSVYGMVAGAQFAAYSATKGAVRGLSRAVAYELAKEGIRVNTVLPGPVATNLGADWEPPVDAEGKLIPPEVALAAWASLIPMGRLGEPRDIAPLIAFLASDAARFVTGAEFVADGGYTAA</sequence>
<comment type="caution">
    <text evidence="2">The sequence shown here is derived from an EMBL/GenBank/DDBJ whole genome shotgun (WGS) entry which is preliminary data.</text>
</comment>
<accession>A0A2A4ICE6</accession>
<dbReference type="InterPro" id="IPR036291">
    <property type="entry name" value="NAD(P)-bd_dom_sf"/>
</dbReference>
<evidence type="ECO:0000313" key="2">
    <source>
        <dbReference type="EMBL" id="PCG15808.1"/>
    </source>
</evidence>